<feature type="transmembrane region" description="Helical" evidence="8">
    <location>
        <begin position="51"/>
        <end position="71"/>
    </location>
</feature>
<dbReference type="GO" id="GO:0005886">
    <property type="term" value="C:plasma membrane"/>
    <property type="evidence" value="ECO:0007669"/>
    <property type="project" value="TreeGrafter"/>
</dbReference>
<dbReference type="GO" id="GO:0072546">
    <property type="term" value="C:EMC complex"/>
    <property type="evidence" value="ECO:0007669"/>
    <property type="project" value="UniProtKB-UniRule"/>
</dbReference>
<dbReference type="Proteomes" id="UP000694843">
    <property type="component" value="Unplaced"/>
</dbReference>
<dbReference type="OrthoDB" id="44756at2759"/>
<evidence type="ECO:0000256" key="3">
    <source>
        <dbReference type="ARBA" id="ARBA00011276"/>
    </source>
</evidence>
<dbReference type="GO" id="GO:0022890">
    <property type="term" value="F:inorganic cation transmembrane transporter activity"/>
    <property type="evidence" value="ECO:0007669"/>
    <property type="project" value="TreeGrafter"/>
</dbReference>
<comment type="similarity">
    <text evidence="2 8">Belongs to the membrane magnesium transporter (TC 1.A.67) family.</text>
</comment>
<dbReference type="OMA" id="YGVMYIA"/>
<dbReference type="RefSeq" id="XP_018009623.1">
    <property type="nucleotide sequence ID" value="XM_018154134.2"/>
</dbReference>
<dbReference type="GeneID" id="108667145"/>
<protein>
    <recommendedName>
        <fullName evidence="8">Membrane magnesium transporter</fullName>
    </recommendedName>
</protein>
<evidence type="ECO:0000313" key="9">
    <source>
        <dbReference type="Proteomes" id="UP000694843"/>
    </source>
</evidence>
<comment type="subcellular location">
    <subcellularLocation>
        <location evidence="1">Endoplasmic reticulum membrane</location>
        <topology evidence="1">Multi-pass membrane protein</topology>
    </subcellularLocation>
    <subcellularLocation>
        <location evidence="8">Golgi apparatus membrane</location>
        <topology evidence="8">Multi-pass membrane protein</topology>
    </subcellularLocation>
    <subcellularLocation>
        <location evidence="8">Early endosome membrane</location>
        <topology evidence="8">Multi-pass membrane protein</topology>
    </subcellularLocation>
</comment>
<comment type="function">
    <text evidence="8">Part of the endoplasmic reticulum membrane protein complex (EMC) that enables the energy-independent insertion into endoplasmic reticulum membranes of newly synthesized membrane proteins. May be involved in Mg(2+) transport.</text>
</comment>
<evidence type="ECO:0000256" key="4">
    <source>
        <dbReference type="ARBA" id="ARBA00022692"/>
    </source>
</evidence>
<keyword evidence="8" id="KW-0813">Transport</keyword>
<dbReference type="PANTHER" id="PTHR21181">
    <property type="match status" value="1"/>
</dbReference>
<dbReference type="AlphaFoldDB" id="A0A8B7N8Q7"/>
<keyword evidence="6 8" id="KW-1133">Transmembrane helix</keyword>
<keyword evidence="8" id="KW-0460">Magnesium</keyword>
<reference evidence="10" key="1">
    <citation type="submission" date="2025-08" db="UniProtKB">
        <authorList>
            <consortium name="RefSeq"/>
        </authorList>
    </citation>
    <scope>IDENTIFICATION</scope>
    <source>
        <tissue evidence="10">Whole organism</tissue>
    </source>
</reference>
<dbReference type="GO" id="GO:0000139">
    <property type="term" value="C:Golgi membrane"/>
    <property type="evidence" value="ECO:0007669"/>
    <property type="project" value="UniProtKB-SubCell"/>
</dbReference>
<evidence type="ECO:0000256" key="1">
    <source>
        <dbReference type="ARBA" id="ARBA00004477"/>
    </source>
</evidence>
<evidence type="ECO:0000256" key="6">
    <source>
        <dbReference type="ARBA" id="ARBA00022989"/>
    </source>
</evidence>
<dbReference type="KEGG" id="hazt:108667145"/>
<dbReference type="Pfam" id="PF10270">
    <property type="entry name" value="MMgT"/>
    <property type="match status" value="1"/>
</dbReference>
<dbReference type="CTD" id="35159"/>
<proteinExistence type="inferred from homology"/>
<keyword evidence="7 8" id="KW-0472">Membrane</keyword>
<dbReference type="GO" id="GO:0031901">
    <property type="term" value="C:early endosome membrane"/>
    <property type="evidence" value="ECO:0007669"/>
    <property type="project" value="UniProtKB-SubCell"/>
</dbReference>
<comment type="subunit">
    <text evidence="3">Component of the ER membrane protein complex (EMC).</text>
</comment>
<keyword evidence="5 8" id="KW-0256">Endoplasmic reticulum</keyword>
<feature type="transmembrane region" description="Helical" evidence="8">
    <location>
        <begin position="12"/>
        <end position="31"/>
    </location>
</feature>
<evidence type="ECO:0000256" key="5">
    <source>
        <dbReference type="ARBA" id="ARBA00022824"/>
    </source>
</evidence>
<keyword evidence="9" id="KW-1185">Reference proteome</keyword>
<keyword evidence="8" id="KW-0333">Golgi apparatus</keyword>
<evidence type="ECO:0000256" key="8">
    <source>
        <dbReference type="RuleBase" id="RU367002"/>
    </source>
</evidence>
<keyword evidence="8" id="KW-0967">Endosome</keyword>
<dbReference type="InterPro" id="IPR018937">
    <property type="entry name" value="MMgT"/>
</dbReference>
<sequence>MFLCYSMAKAVYKFLFIFGFVSLLHGGYSAAQHRRFIRITEQEYSTLPTDVFVQCLVSLIVTMYGVVHIVGDFREIRANIQLENKTWETAGNRPSFYIFSHRGRNLSPNYSACDGAYGN</sequence>
<name>A0A8B7N8Q7_HYAAZ</name>
<evidence type="ECO:0000256" key="2">
    <source>
        <dbReference type="ARBA" id="ARBA00006109"/>
    </source>
</evidence>
<dbReference type="PANTHER" id="PTHR21181:SF7">
    <property type="entry name" value="ER MEMBRANE PROTEIN COMPLEX SUBUNIT 5"/>
    <property type="match status" value="1"/>
</dbReference>
<evidence type="ECO:0000313" key="10">
    <source>
        <dbReference type="RefSeq" id="XP_018009623.1"/>
    </source>
</evidence>
<accession>A0A8B7N8Q7</accession>
<evidence type="ECO:0000256" key="7">
    <source>
        <dbReference type="ARBA" id="ARBA00023136"/>
    </source>
</evidence>
<gene>
    <name evidence="10" type="primary">LOC108667145</name>
</gene>
<organism evidence="9 10">
    <name type="scientific">Hyalella azteca</name>
    <name type="common">Amphipod</name>
    <dbReference type="NCBI Taxonomy" id="294128"/>
    <lineage>
        <taxon>Eukaryota</taxon>
        <taxon>Metazoa</taxon>
        <taxon>Ecdysozoa</taxon>
        <taxon>Arthropoda</taxon>
        <taxon>Crustacea</taxon>
        <taxon>Multicrustacea</taxon>
        <taxon>Malacostraca</taxon>
        <taxon>Eumalacostraca</taxon>
        <taxon>Peracarida</taxon>
        <taxon>Amphipoda</taxon>
        <taxon>Senticaudata</taxon>
        <taxon>Talitrida</taxon>
        <taxon>Talitroidea</taxon>
        <taxon>Hyalellidae</taxon>
        <taxon>Hyalella</taxon>
    </lineage>
</organism>
<keyword evidence="4 8" id="KW-0812">Transmembrane</keyword>